<dbReference type="eggNOG" id="COG0526">
    <property type="taxonomic scope" value="Bacteria"/>
</dbReference>
<reference evidence="2" key="2">
    <citation type="submission" date="2012-08" db="EMBL/GenBank/DDBJ databases">
        <title>Finished genome of Desulfosporosinus meridiei DSM 13257.</title>
        <authorList>
            <person name="Huntemann M."/>
            <person name="Wei C.-L."/>
            <person name="Han J."/>
            <person name="Detter J.C."/>
            <person name="Han C."/>
            <person name="Davenport K."/>
            <person name="Daligault H."/>
            <person name="Erkkila T."/>
            <person name="Gu W."/>
            <person name="Munk A.C.C."/>
            <person name="Teshima H."/>
            <person name="Xu Y."/>
            <person name="Chain P."/>
            <person name="Tapia R."/>
            <person name="Chen A."/>
            <person name="Krypides N."/>
            <person name="Mavromatis K."/>
            <person name="Markowitz V."/>
            <person name="Szeto E."/>
            <person name="Ivanova N."/>
            <person name="Mikhailova N."/>
            <person name="Ovchinnikova G."/>
            <person name="Pagani I."/>
            <person name="Pati A."/>
            <person name="Goodwin L."/>
            <person name="Peters L."/>
            <person name="Pitluck S."/>
            <person name="Woyke T."/>
            <person name="Pester M."/>
            <person name="Spring S."/>
            <person name="Ollivier B."/>
            <person name="Rattei T."/>
            <person name="Klenk H.-P."/>
            <person name="Wagner M."/>
            <person name="Loy A."/>
        </authorList>
    </citation>
    <scope>NUCLEOTIDE SEQUENCE [LARGE SCALE GENOMIC DNA]</scope>
    <source>
        <strain evidence="2">ATCC BAA-275 / DSM 13257 / NCIMB 13706 / S10</strain>
    </source>
</reference>
<name>J7IXP3_DESMD</name>
<dbReference type="HOGENOM" id="CLU_032299_0_0_9"/>
<dbReference type="InterPro" id="IPR053143">
    <property type="entry name" value="Arylsulfate_ST"/>
</dbReference>
<dbReference type="InterPro" id="IPR011047">
    <property type="entry name" value="Quinoprotein_ADH-like_sf"/>
</dbReference>
<keyword evidence="1" id="KW-0808">Transferase</keyword>
<protein>
    <submittedName>
        <fullName evidence="1">Arylsulfotransferase (ASST)</fullName>
    </submittedName>
</protein>
<organism evidence="1 2">
    <name type="scientific">Desulfosporosinus meridiei (strain ATCC BAA-275 / DSM 13257 / KCTC 12902 / NCIMB 13706 / S10)</name>
    <dbReference type="NCBI Taxonomy" id="768704"/>
    <lineage>
        <taxon>Bacteria</taxon>
        <taxon>Bacillati</taxon>
        <taxon>Bacillota</taxon>
        <taxon>Clostridia</taxon>
        <taxon>Eubacteriales</taxon>
        <taxon>Desulfitobacteriaceae</taxon>
        <taxon>Desulfosporosinus</taxon>
    </lineage>
</organism>
<gene>
    <name evidence="1" type="ordered locus">Desmer_1913</name>
</gene>
<dbReference type="EMBL" id="CP003629">
    <property type="protein sequence ID" value="AFQ43868.1"/>
    <property type="molecule type" value="Genomic_DNA"/>
</dbReference>
<dbReference type="Pfam" id="PF05935">
    <property type="entry name" value="Arylsulfotrans"/>
    <property type="match status" value="1"/>
</dbReference>
<dbReference type="InterPro" id="IPR010262">
    <property type="entry name" value="Arylsulfotransferase_bact"/>
</dbReference>
<dbReference type="PANTHER" id="PTHR35340">
    <property type="entry name" value="PQQ ENZYME REPEAT PROTEIN-RELATED"/>
    <property type="match status" value="1"/>
</dbReference>
<sequence length="474" mass="53390">MGHPSVHPTGVTIYNPEKCFNGYTIFPANEHGATLIDMNGGVVSFWKDLQGFPSKLLKGGYVMGSLGERTMLCGFQDQLDLVQVDWDGNIVWKFDRLEYIEDPGEEPQWMARQHHDYQREGNPVGYYVPGMECQTDSGNTLILCHRNLYNHKITDKKLHDDTIVEVDWQGNIVWEWALNEHFDELGFNNAAKSALFRDPNMTAAGADWMHVNSMSTLGPNKFYDAGDERFHPDNIIIDGRETNIIAIIAKETGKIVWKLGPNYDENEQIRKIGVIIGQHHAHMIPAGLPGAGNILIFDNGGWAGYDNPSQITATGNKAVRRDYSRVLEIDPTTMEIVWQFSPAEMGHGMPFHASHFYSPFISSAQRLPNGNTLITEGSDGRLIEVTSEHEVVWEYISPYWGSEGGIPINMIYRAYRYPYDYVPQLAKPEEVAIERIDNKDYRLPGAKGKEPQRTVEVAGTKGYGESAGFCVQKE</sequence>
<dbReference type="OrthoDB" id="264813at2"/>
<keyword evidence="2" id="KW-1185">Reference proteome</keyword>
<reference evidence="1 2" key="1">
    <citation type="journal article" date="2012" name="J. Bacteriol.">
        <title>Complete genome sequences of Desulfosporosinus orientis DSM765T, Desulfosporosinus youngiae DSM17734T, Desulfosporosinus meridiei DSM13257T, and Desulfosporosinus acidiphilus DSM22704T.</title>
        <authorList>
            <person name="Pester M."/>
            <person name="Brambilla E."/>
            <person name="Alazard D."/>
            <person name="Rattei T."/>
            <person name="Weinmaier T."/>
            <person name="Han J."/>
            <person name="Lucas S."/>
            <person name="Lapidus A."/>
            <person name="Cheng J.F."/>
            <person name="Goodwin L."/>
            <person name="Pitluck S."/>
            <person name="Peters L."/>
            <person name="Ovchinnikova G."/>
            <person name="Teshima H."/>
            <person name="Detter J.C."/>
            <person name="Han C.S."/>
            <person name="Tapia R."/>
            <person name="Land M.L."/>
            <person name="Hauser L."/>
            <person name="Kyrpides N.C."/>
            <person name="Ivanova N.N."/>
            <person name="Pagani I."/>
            <person name="Huntmann M."/>
            <person name="Wei C.L."/>
            <person name="Davenport K.W."/>
            <person name="Daligault H."/>
            <person name="Chain P.S."/>
            <person name="Chen A."/>
            <person name="Mavromatis K."/>
            <person name="Markowitz V."/>
            <person name="Szeto E."/>
            <person name="Mikhailova N."/>
            <person name="Pati A."/>
            <person name="Wagner M."/>
            <person name="Woyke T."/>
            <person name="Ollivier B."/>
            <person name="Klenk H.P."/>
            <person name="Spring S."/>
            <person name="Loy A."/>
        </authorList>
    </citation>
    <scope>NUCLEOTIDE SEQUENCE [LARGE SCALE GENOMIC DNA]</scope>
    <source>
        <strain evidence="2">ATCC BAA-275 / DSM 13257 / NCIMB 13706 / S10</strain>
    </source>
</reference>
<dbReference type="RefSeq" id="WP_014902783.1">
    <property type="nucleotide sequence ID" value="NC_018515.1"/>
</dbReference>
<proteinExistence type="predicted"/>
<dbReference type="STRING" id="768704.Desmer_1913"/>
<dbReference type="KEGG" id="dmi:Desmer_1913"/>
<dbReference type="PANTHER" id="PTHR35340:SF5">
    <property type="entry name" value="ASST-DOMAIN-CONTAINING PROTEIN"/>
    <property type="match status" value="1"/>
</dbReference>
<dbReference type="GO" id="GO:0004062">
    <property type="term" value="F:aryl sulfotransferase activity"/>
    <property type="evidence" value="ECO:0007669"/>
    <property type="project" value="InterPro"/>
</dbReference>
<dbReference type="Proteomes" id="UP000005262">
    <property type="component" value="Chromosome"/>
</dbReference>
<evidence type="ECO:0000313" key="2">
    <source>
        <dbReference type="Proteomes" id="UP000005262"/>
    </source>
</evidence>
<dbReference type="AlphaFoldDB" id="J7IXP3"/>
<accession>J7IXP3</accession>
<evidence type="ECO:0000313" key="1">
    <source>
        <dbReference type="EMBL" id="AFQ43868.1"/>
    </source>
</evidence>
<dbReference type="SUPFAM" id="SSF50998">
    <property type="entry name" value="Quinoprotein alcohol dehydrogenase-like"/>
    <property type="match status" value="1"/>
</dbReference>